<keyword evidence="2" id="KW-0472">Membrane</keyword>
<feature type="region of interest" description="Disordered" evidence="1">
    <location>
        <begin position="372"/>
        <end position="391"/>
    </location>
</feature>
<evidence type="ECO:0000313" key="3">
    <source>
        <dbReference type="EMBL" id="OAY75421.1"/>
    </source>
</evidence>
<evidence type="ECO:0000313" key="4">
    <source>
        <dbReference type="Proteomes" id="UP000092600"/>
    </source>
</evidence>
<reference evidence="3 4" key="1">
    <citation type="journal article" date="2016" name="DNA Res.">
        <title>The draft genome of MD-2 pineapple using hybrid error correction of long reads.</title>
        <authorList>
            <person name="Redwan R.M."/>
            <person name="Saidin A."/>
            <person name="Kumar S.V."/>
        </authorList>
    </citation>
    <scope>NUCLEOTIDE SEQUENCE [LARGE SCALE GENOMIC DNA]</scope>
    <source>
        <strain evidence="4">cv. MD2</strain>
        <tissue evidence="3">Leaf</tissue>
    </source>
</reference>
<feature type="compositionally biased region" description="Polar residues" evidence="1">
    <location>
        <begin position="33"/>
        <end position="52"/>
    </location>
</feature>
<dbReference type="PANTHER" id="PTHR33868:SF2">
    <property type="entry name" value="EXPRESSED PROTEIN"/>
    <property type="match status" value="1"/>
</dbReference>
<accession>A0A199VEW9</accession>
<name>A0A199VEW9_ANACO</name>
<sequence length="429" mass="48297">MAAAEARAAWQRTANRCLVQEDAKRAPKLACCPSSSTEHQETTNENAANTQDHPIPSLMPLNWNPTNSNLPPDTKWWLQLQPNFGYQQDFIVKQPNLLENKPDEKKMEPVDTDSRSTETFLDTPWMVSTAFMKHTSEIVDPLTSKKTERVSMDVDAPWVGGGNKCQPWWRITDQDELASLVAQKSMEHIENCDLPRPTQTMHVRRDPLSGFESMDDAVLFSSSSGQKSNSGLSDPIDYVQDSYSSGSWSSGGGARLFDDKEKLHSGTRSYGTSRNDPTESKTPGQSDPSRAELLEALRHSQTRARKAEMAAQKAYNEKDHIVKLLFKQASHLFAYKQWLQMLQLESLCLQLKIKDNQIATLFPILPWMPLKEKPSNDKDNSNPNRRRGKKKKNKKCNFCRYAVVFAVGLSLAGAGILLGWTLGCLIPQR</sequence>
<dbReference type="STRING" id="4615.A0A199VEW9"/>
<dbReference type="PANTHER" id="PTHR33868">
    <property type="entry name" value="EXPRESSED PROTEIN"/>
    <property type="match status" value="1"/>
</dbReference>
<organism evidence="3 4">
    <name type="scientific">Ananas comosus</name>
    <name type="common">Pineapple</name>
    <name type="synonym">Ananas ananas</name>
    <dbReference type="NCBI Taxonomy" id="4615"/>
    <lineage>
        <taxon>Eukaryota</taxon>
        <taxon>Viridiplantae</taxon>
        <taxon>Streptophyta</taxon>
        <taxon>Embryophyta</taxon>
        <taxon>Tracheophyta</taxon>
        <taxon>Spermatophyta</taxon>
        <taxon>Magnoliopsida</taxon>
        <taxon>Liliopsida</taxon>
        <taxon>Poales</taxon>
        <taxon>Bromeliaceae</taxon>
        <taxon>Bromelioideae</taxon>
        <taxon>Ananas</taxon>
    </lineage>
</organism>
<protein>
    <submittedName>
        <fullName evidence="3">Uncharacterized protein</fullName>
    </submittedName>
</protein>
<feature type="compositionally biased region" description="Polar residues" evidence="1">
    <location>
        <begin position="266"/>
        <end position="288"/>
    </location>
</feature>
<keyword evidence="2" id="KW-0812">Transmembrane</keyword>
<proteinExistence type="predicted"/>
<feature type="transmembrane region" description="Helical" evidence="2">
    <location>
        <begin position="401"/>
        <end position="426"/>
    </location>
</feature>
<dbReference type="Proteomes" id="UP000092600">
    <property type="component" value="Unassembled WGS sequence"/>
</dbReference>
<dbReference type="AlphaFoldDB" id="A0A199VEW9"/>
<gene>
    <name evidence="3" type="ORF">ACMD2_01899</name>
</gene>
<dbReference type="EMBL" id="LSRQ01002110">
    <property type="protein sequence ID" value="OAY75421.1"/>
    <property type="molecule type" value="Genomic_DNA"/>
</dbReference>
<evidence type="ECO:0000256" key="2">
    <source>
        <dbReference type="SAM" id="Phobius"/>
    </source>
</evidence>
<comment type="caution">
    <text evidence="3">The sequence shown here is derived from an EMBL/GenBank/DDBJ whole genome shotgun (WGS) entry which is preliminary data.</text>
</comment>
<evidence type="ECO:0000256" key="1">
    <source>
        <dbReference type="SAM" id="MobiDB-lite"/>
    </source>
</evidence>
<keyword evidence="2" id="KW-1133">Transmembrane helix</keyword>
<feature type="region of interest" description="Disordered" evidence="1">
    <location>
        <begin position="30"/>
        <end position="55"/>
    </location>
</feature>
<feature type="region of interest" description="Disordered" evidence="1">
    <location>
        <begin position="264"/>
        <end position="290"/>
    </location>
</feature>